<keyword evidence="1" id="KW-0472">Membrane</keyword>
<dbReference type="AlphaFoldDB" id="A0A516V302"/>
<proteinExistence type="predicted"/>
<accession>A0A516V302</accession>
<evidence type="ECO:0000313" key="4">
    <source>
        <dbReference type="Proteomes" id="UP000315891"/>
    </source>
</evidence>
<evidence type="ECO:0000313" key="3">
    <source>
        <dbReference type="EMBL" id="QDQ72901.1"/>
    </source>
</evidence>
<dbReference type="Proteomes" id="UP000315891">
    <property type="component" value="Chromosome"/>
</dbReference>
<feature type="chain" id="PRO_5022150209" description="Methyltransferase" evidence="2">
    <location>
        <begin position="28"/>
        <end position="69"/>
    </location>
</feature>
<gene>
    <name evidence="3" type="ORF">FNZ56_02910</name>
</gene>
<feature type="signal peptide" evidence="2">
    <location>
        <begin position="1"/>
        <end position="27"/>
    </location>
</feature>
<dbReference type="InterPro" id="IPR008020">
    <property type="entry name" value="G8P"/>
</dbReference>
<keyword evidence="2" id="KW-0732">Signal</keyword>
<evidence type="ECO:0008006" key="5">
    <source>
        <dbReference type="Google" id="ProtNLM"/>
    </source>
</evidence>
<keyword evidence="1" id="KW-0812">Transmembrane</keyword>
<evidence type="ECO:0000256" key="2">
    <source>
        <dbReference type="SAM" id="SignalP"/>
    </source>
</evidence>
<dbReference type="RefSeq" id="WP_143878415.1">
    <property type="nucleotide sequence ID" value="NZ_BAABLZ010000002.1"/>
</dbReference>
<evidence type="ECO:0000256" key="1">
    <source>
        <dbReference type="SAM" id="Phobius"/>
    </source>
</evidence>
<dbReference type="Pfam" id="PF05356">
    <property type="entry name" value="Phage_Coat_B"/>
    <property type="match status" value="1"/>
</dbReference>
<keyword evidence="1" id="KW-1133">Transmembrane helix</keyword>
<dbReference type="EMBL" id="CP041742">
    <property type="protein sequence ID" value="QDQ72901.1"/>
    <property type="molecule type" value="Genomic_DNA"/>
</dbReference>
<reference evidence="3 4" key="1">
    <citation type="submission" date="2019-07" db="EMBL/GenBank/DDBJ databases">
        <title>Lysobacter weifangensis sp. nov., isolated from bensulfuron-methyl contaminated farmland soil.</title>
        <authorList>
            <person name="Zhao H."/>
        </authorList>
    </citation>
    <scope>NUCLEOTIDE SEQUENCE [LARGE SCALE GENOMIC DNA]</scope>
    <source>
        <strain evidence="3 4">CC-Bw-6</strain>
    </source>
</reference>
<name>A0A516V302_9GAMM</name>
<keyword evidence="4" id="KW-1185">Reference proteome</keyword>
<sequence>MFCVNKGARLAKVAGVLVALSPGLAFAAAPDTTAITSAITDGQTAAVAVAIAFGVAIWAVRALKLIRRG</sequence>
<protein>
    <recommendedName>
        <fullName evidence="5">Methyltransferase</fullName>
    </recommendedName>
</protein>
<organism evidence="3 4">
    <name type="scientific">Pseudoluteimonas lycopersici</name>
    <dbReference type="NCBI Taxonomy" id="1324796"/>
    <lineage>
        <taxon>Bacteria</taxon>
        <taxon>Pseudomonadati</taxon>
        <taxon>Pseudomonadota</taxon>
        <taxon>Gammaproteobacteria</taxon>
        <taxon>Lysobacterales</taxon>
        <taxon>Lysobacteraceae</taxon>
        <taxon>Pseudoluteimonas</taxon>
    </lineage>
</organism>
<feature type="transmembrane region" description="Helical" evidence="1">
    <location>
        <begin position="43"/>
        <end position="63"/>
    </location>
</feature>